<evidence type="ECO:0000256" key="1">
    <source>
        <dbReference type="SAM" id="MobiDB-lite"/>
    </source>
</evidence>
<keyword evidence="3" id="KW-1185">Reference proteome</keyword>
<dbReference type="Proteomes" id="UP000198598">
    <property type="component" value="Unassembled WGS sequence"/>
</dbReference>
<name>A0A1I2E5Q7_9BACT</name>
<evidence type="ECO:0000313" key="2">
    <source>
        <dbReference type="EMBL" id="SFE87610.1"/>
    </source>
</evidence>
<accession>A0A1I2E5Q7</accession>
<dbReference type="OrthoDB" id="1404627at2"/>
<organism evidence="2 3">
    <name type="scientific">Spirosoma endophyticum</name>
    <dbReference type="NCBI Taxonomy" id="662367"/>
    <lineage>
        <taxon>Bacteria</taxon>
        <taxon>Pseudomonadati</taxon>
        <taxon>Bacteroidota</taxon>
        <taxon>Cytophagia</taxon>
        <taxon>Cytophagales</taxon>
        <taxon>Cytophagaceae</taxon>
        <taxon>Spirosoma</taxon>
    </lineage>
</organism>
<feature type="compositionally biased region" description="Basic and acidic residues" evidence="1">
    <location>
        <begin position="238"/>
        <end position="261"/>
    </location>
</feature>
<feature type="region of interest" description="Disordered" evidence="1">
    <location>
        <begin position="238"/>
        <end position="269"/>
    </location>
</feature>
<dbReference type="InterPro" id="IPR043766">
    <property type="entry name" value="BfmA-like"/>
</dbReference>
<reference evidence="2 3" key="1">
    <citation type="submission" date="2016-10" db="EMBL/GenBank/DDBJ databases">
        <authorList>
            <person name="de Groot N.N."/>
        </authorList>
    </citation>
    <scope>NUCLEOTIDE SEQUENCE [LARGE SCALE GENOMIC DNA]</scope>
    <source>
        <strain evidence="2 3">DSM 26130</strain>
    </source>
</reference>
<dbReference type="Pfam" id="PF18976">
    <property type="entry name" value="DUF5712"/>
    <property type="match status" value="1"/>
</dbReference>
<dbReference type="RefSeq" id="WP_093833079.1">
    <property type="nucleotide sequence ID" value="NZ_FOLQ01000021.1"/>
</dbReference>
<evidence type="ECO:0000313" key="3">
    <source>
        <dbReference type="Proteomes" id="UP000198598"/>
    </source>
</evidence>
<protein>
    <recommendedName>
        <fullName evidence="4">Relaxase/Mobilisation nuclease domain-containing protein</fullName>
    </recommendedName>
</protein>
<dbReference type="AlphaFoldDB" id="A0A1I2E5Q7"/>
<gene>
    <name evidence="2" type="ORF">SAMN05216167_12116</name>
</gene>
<dbReference type="EMBL" id="FOLQ01000021">
    <property type="protein sequence ID" value="SFE87610.1"/>
    <property type="molecule type" value="Genomic_DNA"/>
</dbReference>
<dbReference type="STRING" id="662367.SAMN05216167_12116"/>
<sequence length="269" mass="31541">MQTKFTSPIKASNKGSCSKLVNYLEKENAKSLSPEKEYFFSADRDKCNKWEVIQQIDNNAKGQKIEKEQDRFFSIVVAPSQSELAHIGNDPDKLRDYTREVMQNYATGFCNSKGENRGLESKDLVWYAKIENERKYSSLDSEVKEGLAQTGQLKEGDQRHIHIIVSRCEARENRYVLELDKQKQEQTTHLCPAVNNQKIFNRDEFIRQNEQAFDKQFNYIRGRQESYDYCNSLKNGKQQDYEQKRQRGKENTLEKEQRINNEKGYGIGY</sequence>
<evidence type="ECO:0008006" key="4">
    <source>
        <dbReference type="Google" id="ProtNLM"/>
    </source>
</evidence>
<proteinExistence type="predicted"/>